<feature type="binding site" evidence="7">
    <location>
        <position position="130"/>
    </location>
    <ligand>
        <name>Zn(2+)</name>
        <dbReference type="ChEBI" id="CHEBI:29105"/>
    </ligand>
</feature>
<dbReference type="GO" id="GO:0004818">
    <property type="term" value="F:glutamate-tRNA ligase activity"/>
    <property type="evidence" value="ECO:0007669"/>
    <property type="project" value="TreeGrafter"/>
</dbReference>
<comment type="caution">
    <text evidence="10">The sequence shown here is derived from an EMBL/GenBank/DDBJ whole genome shotgun (WGS) entry which is preliminary data.</text>
</comment>
<dbReference type="InterPro" id="IPR049940">
    <property type="entry name" value="GluQ/Sye"/>
</dbReference>
<dbReference type="PANTHER" id="PTHR43311:SF1">
    <property type="entry name" value="GLUTAMYL-Q TRNA(ASP) SYNTHETASE"/>
    <property type="match status" value="1"/>
</dbReference>
<feature type="binding site" evidence="7">
    <location>
        <position position="190"/>
    </location>
    <ligand>
        <name>L-glutamate</name>
        <dbReference type="ChEBI" id="CHEBI:29985"/>
    </ligand>
</feature>
<evidence type="ECO:0000256" key="1">
    <source>
        <dbReference type="ARBA" id="ARBA00022598"/>
    </source>
</evidence>
<dbReference type="GO" id="GO:0006400">
    <property type="term" value="P:tRNA modification"/>
    <property type="evidence" value="ECO:0007669"/>
    <property type="project" value="InterPro"/>
</dbReference>
<feature type="binding site" evidence="7">
    <location>
        <position position="106"/>
    </location>
    <ligand>
        <name>Zn(2+)</name>
        <dbReference type="ChEBI" id="CHEBI:29105"/>
    </ligand>
</feature>
<feature type="binding site" evidence="7">
    <location>
        <position position="126"/>
    </location>
    <ligand>
        <name>Zn(2+)</name>
        <dbReference type="ChEBI" id="CHEBI:29105"/>
    </ligand>
</feature>
<comment type="similarity">
    <text evidence="7">Belongs to the class-I aminoacyl-tRNA synthetase family. GluQ subfamily.</text>
</comment>
<accession>A0A252F4C9</accession>
<dbReference type="OrthoDB" id="9807503at2"/>
<dbReference type="NCBIfam" id="TIGR03838">
    <property type="entry name" value="queuosine_YadB"/>
    <property type="match status" value="1"/>
</dbReference>
<keyword evidence="8" id="KW-0648">Protein biosynthesis</keyword>
<feature type="binding site" evidence="7">
    <location>
        <begin position="6"/>
        <end position="10"/>
    </location>
    <ligand>
        <name>L-glutamate</name>
        <dbReference type="ChEBI" id="CHEBI:29985"/>
    </ligand>
</feature>
<dbReference type="GO" id="GO:0005524">
    <property type="term" value="F:ATP binding"/>
    <property type="evidence" value="ECO:0007669"/>
    <property type="project" value="UniProtKB-KW"/>
</dbReference>
<keyword evidence="4 7" id="KW-0862">Zinc</keyword>
<dbReference type="PROSITE" id="PS00178">
    <property type="entry name" value="AA_TRNA_LIGASE_I"/>
    <property type="match status" value="1"/>
</dbReference>
<dbReference type="AlphaFoldDB" id="A0A252F4C9"/>
<evidence type="ECO:0000313" key="11">
    <source>
        <dbReference type="Proteomes" id="UP000194903"/>
    </source>
</evidence>
<evidence type="ECO:0000256" key="5">
    <source>
        <dbReference type="ARBA" id="ARBA00022840"/>
    </source>
</evidence>
<evidence type="ECO:0000256" key="4">
    <source>
        <dbReference type="ARBA" id="ARBA00022833"/>
    </source>
</evidence>
<keyword evidence="5 7" id="KW-0067">ATP-binding</keyword>
<dbReference type="Pfam" id="PF00749">
    <property type="entry name" value="tRNA-synt_1c"/>
    <property type="match status" value="1"/>
</dbReference>
<dbReference type="EMBL" id="NHOC01000005">
    <property type="protein sequence ID" value="OUM20635.1"/>
    <property type="molecule type" value="Genomic_DNA"/>
</dbReference>
<keyword evidence="2 7" id="KW-0479">Metal-binding</keyword>
<keyword evidence="6 7" id="KW-0030">Aminoacyl-tRNA synthetase</keyword>
<dbReference type="HAMAP" id="MF_01428">
    <property type="entry name" value="Glu_Q_tRNA_synth"/>
    <property type="match status" value="1"/>
</dbReference>
<dbReference type="GO" id="GO:0008270">
    <property type="term" value="F:zinc ion binding"/>
    <property type="evidence" value="ECO:0007669"/>
    <property type="project" value="UniProtKB-UniRule"/>
</dbReference>
<feature type="binding site" evidence="7">
    <location>
        <position position="104"/>
    </location>
    <ligand>
        <name>Zn(2+)</name>
        <dbReference type="ChEBI" id="CHEBI:29105"/>
    </ligand>
</feature>
<evidence type="ECO:0000256" key="2">
    <source>
        <dbReference type="ARBA" id="ARBA00022723"/>
    </source>
</evidence>
<evidence type="ECO:0000259" key="9">
    <source>
        <dbReference type="Pfam" id="PF00749"/>
    </source>
</evidence>
<dbReference type="PRINTS" id="PR00987">
    <property type="entry name" value="TRNASYNTHGLU"/>
</dbReference>
<dbReference type="NCBIfam" id="NF004315">
    <property type="entry name" value="PRK05710.1-4"/>
    <property type="match status" value="1"/>
</dbReference>
<keyword evidence="1 7" id="KW-0436">Ligase</keyword>
<evidence type="ECO:0000313" key="10">
    <source>
        <dbReference type="EMBL" id="OUM20635.1"/>
    </source>
</evidence>
<feature type="short sequence motif" description="'KMSKS' region" evidence="7">
    <location>
        <begin position="246"/>
        <end position="250"/>
    </location>
</feature>
<evidence type="ECO:0000256" key="7">
    <source>
        <dbReference type="HAMAP-Rule" id="MF_01428"/>
    </source>
</evidence>
<feature type="domain" description="Glutamyl/glutaminyl-tRNA synthetase class Ib catalytic" evidence="9">
    <location>
        <begin position="3"/>
        <end position="254"/>
    </location>
</feature>
<evidence type="ECO:0000256" key="3">
    <source>
        <dbReference type="ARBA" id="ARBA00022741"/>
    </source>
</evidence>
<proteinExistence type="inferred from homology"/>
<dbReference type="InterPro" id="IPR001412">
    <property type="entry name" value="aa-tRNA-synth_I_CS"/>
</dbReference>
<keyword evidence="3 7" id="KW-0547">Nucleotide-binding</keyword>
<dbReference type="PANTHER" id="PTHR43311">
    <property type="entry name" value="GLUTAMATE--TRNA LIGASE"/>
    <property type="match status" value="1"/>
</dbReference>
<feature type="binding site" evidence="7">
    <location>
        <position position="42"/>
    </location>
    <ligand>
        <name>L-glutamate</name>
        <dbReference type="ChEBI" id="CHEBI:29985"/>
    </ligand>
</feature>
<feature type="short sequence motif" description="'HIGH' region" evidence="7">
    <location>
        <begin position="9"/>
        <end position="19"/>
    </location>
</feature>
<comment type="cofactor">
    <cofactor evidence="7">
        <name>Zn(2+)</name>
        <dbReference type="ChEBI" id="CHEBI:29105"/>
    </cofactor>
    <text evidence="7">Binds 1 zinc ion per subunit.</text>
</comment>
<dbReference type="EC" id="6.1.1.-" evidence="7"/>
<dbReference type="Gene3D" id="3.40.50.620">
    <property type="entry name" value="HUPs"/>
    <property type="match status" value="1"/>
</dbReference>
<name>A0A252F4C9_9FIRM</name>
<sequence>MAVCGRFAPTPSGRIHLGNILCAMLSWLSVRAKGGRYLLRIEDLDAMRCPRSLADQIEDDLQWFGIDWDDGGSAGGESWYQSTRSPIYDRYFEKLEQQGLLYPCFCSRAELHAAQAPHRSDGTYVYAGTCRGLTPEQIAEKRKHRPPAMRVRVPDRTVSFSDGCQGVYTENLARDCGDFIIRRSDGVYGYQLAVVVDDAEMGVTEVVRGRDLLESTPRQLYLYERLGLPAPEFYHIPLLTAPDGRRLSKRDGDLDLGVLRARFGRPEPIVGMLAAAVGLRPTAEPVALAELAADFSWDKVSRMDVALPSEILQR</sequence>
<comment type="function">
    <text evidence="7">Catalyzes the tRNA-independent activation of glutamate in presence of ATP and the subsequent transfer of glutamate onto a tRNA(Asp). Glutamate is transferred on the 2-amino-5-(4,5-dihydroxy-2-cyclopenten-1-yl) moiety of the queuosine in the wobble position of the QUC anticodon.</text>
</comment>
<dbReference type="RefSeq" id="WP_087019273.1">
    <property type="nucleotide sequence ID" value="NZ_NHOC01000005.1"/>
</dbReference>
<evidence type="ECO:0000256" key="6">
    <source>
        <dbReference type="ARBA" id="ARBA00023146"/>
    </source>
</evidence>
<dbReference type="Proteomes" id="UP000194903">
    <property type="component" value="Unassembled WGS sequence"/>
</dbReference>
<dbReference type="SUPFAM" id="SSF52374">
    <property type="entry name" value="Nucleotidylyl transferase"/>
    <property type="match status" value="1"/>
</dbReference>
<feature type="binding site" evidence="7">
    <location>
        <position position="208"/>
    </location>
    <ligand>
        <name>L-glutamate</name>
        <dbReference type="ChEBI" id="CHEBI:29985"/>
    </ligand>
</feature>
<reference evidence="10 11" key="1">
    <citation type="submission" date="2017-05" db="EMBL/GenBank/DDBJ databases">
        <title>Butyricicoccus porcorum sp. nov. a butyrate-producing bacterium from the swine intestinal tract.</title>
        <authorList>
            <person name="Trachsel J."/>
            <person name="Humphrey S."/>
            <person name="Allen H.K."/>
        </authorList>
    </citation>
    <scope>NUCLEOTIDE SEQUENCE [LARGE SCALE GENOMIC DNA]</scope>
    <source>
        <strain evidence="10">BB10</strain>
    </source>
</reference>
<dbReference type="InterPro" id="IPR022380">
    <property type="entry name" value="Glu-Q_tRNA(Asp)_Synthase"/>
</dbReference>
<dbReference type="InterPro" id="IPR020058">
    <property type="entry name" value="Glu/Gln-tRNA-synth_Ib_cat-dom"/>
</dbReference>
<feature type="binding site" evidence="7">
    <location>
        <position position="249"/>
    </location>
    <ligand>
        <name>ATP</name>
        <dbReference type="ChEBI" id="CHEBI:30616"/>
    </ligand>
</feature>
<dbReference type="NCBIfam" id="NF004314">
    <property type="entry name" value="PRK05710.1-3"/>
    <property type="match status" value="1"/>
</dbReference>
<dbReference type="GO" id="GO:0006424">
    <property type="term" value="P:glutamyl-tRNA aminoacylation"/>
    <property type="evidence" value="ECO:0007669"/>
    <property type="project" value="InterPro"/>
</dbReference>
<dbReference type="InterPro" id="IPR014729">
    <property type="entry name" value="Rossmann-like_a/b/a_fold"/>
</dbReference>
<protein>
    <recommendedName>
        <fullName evidence="7">Glutamyl-Q tRNA(Asp) synthetase</fullName>
        <shortName evidence="7">Glu-Q-RSs</shortName>
        <ecNumber evidence="7">6.1.1.-</ecNumber>
    </recommendedName>
</protein>
<dbReference type="GO" id="GO:0005829">
    <property type="term" value="C:cytosol"/>
    <property type="evidence" value="ECO:0007669"/>
    <property type="project" value="TreeGrafter"/>
</dbReference>
<dbReference type="InterPro" id="IPR000924">
    <property type="entry name" value="Glu/Gln-tRNA-synth"/>
</dbReference>
<keyword evidence="11" id="KW-1185">Reference proteome</keyword>
<evidence type="ECO:0000256" key="8">
    <source>
        <dbReference type="RuleBase" id="RU363037"/>
    </source>
</evidence>
<gene>
    <name evidence="7" type="primary">gluQ</name>
    <name evidence="10" type="ORF">CBW42_07350</name>
</gene>
<organism evidence="10 11">
    <name type="scientific">Butyricicoccus porcorum</name>
    <dbReference type="NCBI Taxonomy" id="1945634"/>
    <lineage>
        <taxon>Bacteria</taxon>
        <taxon>Bacillati</taxon>
        <taxon>Bacillota</taxon>
        <taxon>Clostridia</taxon>
        <taxon>Eubacteriales</taxon>
        <taxon>Butyricicoccaceae</taxon>
        <taxon>Butyricicoccus</taxon>
    </lineage>
</organism>